<keyword evidence="2 5" id="KW-0012">Acyltransferase</keyword>
<feature type="domain" description="N-acetyltransferase" evidence="4">
    <location>
        <begin position="2"/>
        <end position="170"/>
    </location>
</feature>
<dbReference type="SUPFAM" id="SSF55729">
    <property type="entry name" value="Acyl-CoA N-acyltransferases (Nat)"/>
    <property type="match status" value="1"/>
</dbReference>
<evidence type="ECO:0000256" key="3">
    <source>
        <dbReference type="ARBA" id="ARBA00038502"/>
    </source>
</evidence>
<gene>
    <name evidence="5" type="ORF">HNR73_004848</name>
</gene>
<sequence length="174" mass="19196">MTTTRPIAPGDAPAVAALLKANRGFLAPWQPRRPDDYFTVEHQSGLIDADLTNHELGNSAHHVILDDGEIAGLIKLSGIVRGAFQSCSVGYWVDGHRNGRGLASAAVAAMVRVAFDEFGLHRVQAEILEHNTGSRRVLERNGFIRYGFAPDYLHIDGRWQDHILYQALNADWKG</sequence>
<proteinExistence type="inferred from homology"/>
<dbReference type="InterPro" id="IPR000182">
    <property type="entry name" value="GNAT_dom"/>
</dbReference>
<evidence type="ECO:0000313" key="5">
    <source>
        <dbReference type="EMBL" id="MBB6036975.1"/>
    </source>
</evidence>
<dbReference type="InterPro" id="IPR016181">
    <property type="entry name" value="Acyl_CoA_acyltransferase"/>
</dbReference>
<evidence type="ECO:0000313" key="6">
    <source>
        <dbReference type="Proteomes" id="UP000548476"/>
    </source>
</evidence>
<dbReference type="GO" id="GO:0005737">
    <property type="term" value="C:cytoplasm"/>
    <property type="evidence" value="ECO:0007669"/>
    <property type="project" value="TreeGrafter"/>
</dbReference>
<dbReference type="EC" id="2.3.1.267" evidence="5"/>
<dbReference type="AlphaFoldDB" id="A0A841FLV8"/>
<accession>A0A841FLV8</accession>
<dbReference type="PANTHER" id="PTHR43792">
    <property type="entry name" value="GNAT FAMILY, PUTATIVE (AFU_ORTHOLOGUE AFUA_3G00765)-RELATED-RELATED"/>
    <property type="match status" value="1"/>
</dbReference>
<dbReference type="EMBL" id="JACHGT010000010">
    <property type="protein sequence ID" value="MBB6036975.1"/>
    <property type="molecule type" value="Genomic_DNA"/>
</dbReference>
<comment type="similarity">
    <text evidence="3">Belongs to the acetyltransferase family. RimJ subfamily.</text>
</comment>
<dbReference type="PROSITE" id="PS51186">
    <property type="entry name" value="GNAT"/>
    <property type="match status" value="1"/>
</dbReference>
<keyword evidence="1 5" id="KW-0808">Transferase</keyword>
<evidence type="ECO:0000256" key="2">
    <source>
        <dbReference type="ARBA" id="ARBA00023315"/>
    </source>
</evidence>
<protein>
    <submittedName>
        <fullName evidence="5">Ribosomal-protein-alanine N-acetyltransferase</fullName>
        <ecNumber evidence="5">2.3.1.267</ecNumber>
    </submittedName>
</protein>
<dbReference type="GO" id="GO:0008999">
    <property type="term" value="F:protein-N-terminal-alanine acetyltransferase activity"/>
    <property type="evidence" value="ECO:0007669"/>
    <property type="project" value="UniProtKB-EC"/>
</dbReference>
<dbReference type="RefSeq" id="WP_184789796.1">
    <property type="nucleotide sequence ID" value="NZ_BONT01000056.1"/>
</dbReference>
<reference evidence="5 6" key="1">
    <citation type="submission" date="2020-08" db="EMBL/GenBank/DDBJ databases">
        <title>Genomic Encyclopedia of Type Strains, Phase IV (KMG-IV): sequencing the most valuable type-strain genomes for metagenomic binning, comparative biology and taxonomic classification.</title>
        <authorList>
            <person name="Goeker M."/>
        </authorList>
    </citation>
    <scope>NUCLEOTIDE SEQUENCE [LARGE SCALE GENOMIC DNA]</scope>
    <source>
        <strain evidence="5 6">YIM 65646</strain>
    </source>
</reference>
<dbReference type="Gene3D" id="3.40.630.30">
    <property type="match status" value="1"/>
</dbReference>
<evidence type="ECO:0000256" key="1">
    <source>
        <dbReference type="ARBA" id="ARBA00022679"/>
    </source>
</evidence>
<dbReference type="InterPro" id="IPR051531">
    <property type="entry name" value="N-acetyltransferase"/>
</dbReference>
<evidence type="ECO:0000259" key="4">
    <source>
        <dbReference type="PROSITE" id="PS51186"/>
    </source>
</evidence>
<dbReference type="PANTHER" id="PTHR43792:SF8">
    <property type="entry name" value="[RIBOSOMAL PROTEIN US5]-ALANINE N-ACETYLTRANSFERASE"/>
    <property type="match status" value="1"/>
</dbReference>
<comment type="caution">
    <text evidence="5">The sequence shown here is derived from an EMBL/GenBank/DDBJ whole genome shotgun (WGS) entry which is preliminary data.</text>
</comment>
<name>A0A841FLV8_9ACTN</name>
<organism evidence="5 6">
    <name type="scientific">Phytomonospora endophytica</name>
    <dbReference type="NCBI Taxonomy" id="714109"/>
    <lineage>
        <taxon>Bacteria</taxon>
        <taxon>Bacillati</taxon>
        <taxon>Actinomycetota</taxon>
        <taxon>Actinomycetes</taxon>
        <taxon>Micromonosporales</taxon>
        <taxon>Micromonosporaceae</taxon>
        <taxon>Phytomonospora</taxon>
    </lineage>
</organism>
<keyword evidence="6" id="KW-1185">Reference proteome</keyword>
<dbReference type="Proteomes" id="UP000548476">
    <property type="component" value="Unassembled WGS sequence"/>
</dbReference>
<dbReference type="Pfam" id="PF13302">
    <property type="entry name" value="Acetyltransf_3"/>
    <property type="match status" value="1"/>
</dbReference>